<dbReference type="Proteomes" id="UP001549921">
    <property type="component" value="Unassembled WGS sequence"/>
</dbReference>
<dbReference type="PANTHER" id="PTHR45784:SF5">
    <property type="entry name" value="C-TYPE LECTIN DOMAIN FAMILY 20 MEMBER A-RELATED"/>
    <property type="match status" value="1"/>
</dbReference>
<dbReference type="InterPro" id="IPR016187">
    <property type="entry name" value="CTDL_fold"/>
</dbReference>
<dbReference type="SUPFAM" id="SSF56436">
    <property type="entry name" value="C-type lectin-like"/>
    <property type="match status" value="1"/>
</dbReference>
<protein>
    <recommendedName>
        <fullName evidence="3">C-type lectin domain-containing protein</fullName>
    </recommendedName>
</protein>
<dbReference type="AlphaFoldDB" id="A0ABD0TJD1"/>
<evidence type="ECO:0000313" key="4">
    <source>
        <dbReference type="EMBL" id="KAL0849452.1"/>
    </source>
</evidence>
<feature type="compositionally biased region" description="Polar residues" evidence="1">
    <location>
        <begin position="649"/>
        <end position="663"/>
    </location>
</feature>
<feature type="domain" description="C-type lectin" evidence="3">
    <location>
        <begin position="38"/>
        <end position="141"/>
    </location>
</feature>
<reference evidence="4 5" key="1">
    <citation type="submission" date="2024-06" db="EMBL/GenBank/DDBJ databases">
        <title>A chromosome-level genome assembly of beet webworm, Loxostege sticticalis.</title>
        <authorList>
            <person name="Zhang Y."/>
        </authorList>
    </citation>
    <scope>NUCLEOTIDE SEQUENCE [LARGE SCALE GENOMIC DNA]</scope>
    <source>
        <strain evidence="4">AQ028</strain>
        <tissue evidence="4">Male pupae</tissue>
    </source>
</reference>
<dbReference type="Pfam" id="PF00059">
    <property type="entry name" value="Lectin_C"/>
    <property type="match status" value="1"/>
</dbReference>
<dbReference type="CDD" id="cd00037">
    <property type="entry name" value="CLECT"/>
    <property type="match status" value="1"/>
</dbReference>
<dbReference type="PROSITE" id="PS50041">
    <property type="entry name" value="C_TYPE_LECTIN_2"/>
    <property type="match status" value="1"/>
</dbReference>
<proteinExistence type="predicted"/>
<dbReference type="PANTHER" id="PTHR45784">
    <property type="entry name" value="C-TYPE LECTIN DOMAIN FAMILY 20 MEMBER A-RELATED"/>
    <property type="match status" value="1"/>
</dbReference>
<keyword evidence="2" id="KW-0732">Signal</keyword>
<feature type="compositionally biased region" description="Polar residues" evidence="1">
    <location>
        <begin position="760"/>
        <end position="772"/>
    </location>
</feature>
<evidence type="ECO:0000256" key="2">
    <source>
        <dbReference type="SAM" id="SignalP"/>
    </source>
</evidence>
<feature type="region of interest" description="Disordered" evidence="1">
    <location>
        <begin position="760"/>
        <end position="810"/>
    </location>
</feature>
<evidence type="ECO:0000259" key="3">
    <source>
        <dbReference type="PROSITE" id="PS50041"/>
    </source>
</evidence>
<evidence type="ECO:0000313" key="5">
    <source>
        <dbReference type="Proteomes" id="UP001549921"/>
    </source>
</evidence>
<dbReference type="EMBL" id="JBEDNZ010000004">
    <property type="protein sequence ID" value="KAL0849452.1"/>
    <property type="molecule type" value="Genomic_DNA"/>
</dbReference>
<feature type="compositionally biased region" description="Low complexity" evidence="1">
    <location>
        <begin position="798"/>
        <end position="810"/>
    </location>
</feature>
<feature type="region of interest" description="Disordered" evidence="1">
    <location>
        <begin position="626"/>
        <end position="663"/>
    </location>
</feature>
<name>A0ABD0TJD1_LOXSC</name>
<feature type="chain" id="PRO_5044857248" description="C-type lectin domain-containing protein" evidence="2">
    <location>
        <begin position="19"/>
        <end position="810"/>
    </location>
</feature>
<comment type="caution">
    <text evidence="4">The sequence shown here is derived from an EMBL/GenBank/DDBJ whole genome shotgun (WGS) entry which is preliminary data.</text>
</comment>
<dbReference type="SMART" id="SM00034">
    <property type="entry name" value="CLECT"/>
    <property type="match status" value="1"/>
</dbReference>
<gene>
    <name evidence="4" type="ORF">ABMA28_013735</name>
</gene>
<dbReference type="Gene3D" id="3.10.100.10">
    <property type="entry name" value="Mannose-Binding Protein A, subunit A"/>
    <property type="match status" value="1"/>
</dbReference>
<accession>A0ABD0TJD1</accession>
<sequence length="810" mass="90138">MLCSVALLALALCATAQGRAVNISNTWVLPEEGFPVFYRYFRDRISWYEADAVCQFHHANLVTVDTTAQYDAVRAYLKELDISSAVWVGLIRSNPDGDFTWTDYRGLGGDGYWSSAPDPRAAPLCAAADPAADYRWEARACGGPTVASFICELPVPQWALGNEGCMVRALPALTVLYLPESAAVQLNADCGLAGVKKVQCTGNAKREDILRDLSCSEEDDISSTVSMGPTGATSTVTSENMFTDQDVNEVTTEENTTTEHEDDINQSSTIRPTPLPYLTNLHLKAKQTLNKPNTIYVNKNVDLDVSFNNNLQSNDIPKLAGNENYVSSDLSDKQEDDKHMQHKMLHDEFARHGNFETIFTQPTDHFVPPLVMAKAKISDDMTVLSIEEKHAQQLAEQRYFKHLYTQENVLTSVPSTTEPKKVSSKQNNVDATDKPLITTMYSSTLKDDVKQNVLKTILPKKYNDKYYGLKSKNLKVMEIKASKIEKTTEPYSIATTERKLKNNDLETSEHVTNAYSDDKSEEEPTIDLTVIIKEPKAQNNRNTHSNQSSEIPKIKIIQNDTSVSEPEIKISHPENSEGDIDQEISVKIPTKSRQNLTMTHEVIKITIVKEENSSEEPLVFEVTTKMPVSDDADSENSTPSIPADKTKQEQTSSSIHINDEVITSTKLTPETTPVSIATTSLHDLVLSTSKPMVNNTLNEMLSTKIDSPATTVDSIHIATQANETITLDTDKNNEMDINATSISSIKEFDEIETETQDMMESNTTDTSQTIDDFNSPLLSAANEPIHRPNRSRRPQQPPNRNKFNPFRILG</sequence>
<evidence type="ECO:0000256" key="1">
    <source>
        <dbReference type="SAM" id="MobiDB-lite"/>
    </source>
</evidence>
<feature type="signal peptide" evidence="2">
    <location>
        <begin position="1"/>
        <end position="18"/>
    </location>
</feature>
<feature type="region of interest" description="Disordered" evidence="1">
    <location>
        <begin position="249"/>
        <end position="273"/>
    </location>
</feature>
<organism evidence="4 5">
    <name type="scientific">Loxostege sticticalis</name>
    <name type="common">Beet webworm moth</name>
    <dbReference type="NCBI Taxonomy" id="481309"/>
    <lineage>
        <taxon>Eukaryota</taxon>
        <taxon>Metazoa</taxon>
        <taxon>Ecdysozoa</taxon>
        <taxon>Arthropoda</taxon>
        <taxon>Hexapoda</taxon>
        <taxon>Insecta</taxon>
        <taxon>Pterygota</taxon>
        <taxon>Neoptera</taxon>
        <taxon>Endopterygota</taxon>
        <taxon>Lepidoptera</taxon>
        <taxon>Glossata</taxon>
        <taxon>Ditrysia</taxon>
        <taxon>Pyraloidea</taxon>
        <taxon>Crambidae</taxon>
        <taxon>Pyraustinae</taxon>
        <taxon>Loxostege</taxon>
    </lineage>
</organism>
<dbReference type="InterPro" id="IPR016186">
    <property type="entry name" value="C-type_lectin-like/link_sf"/>
</dbReference>
<dbReference type="InterPro" id="IPR001304">
    <property type="entry name" value="C-type_lectin-like"/>
</dbReference>